<evidence type="ECO:0000259" key="2">
    <source>
        <dbReference type="PROSITE" id="PS50053"/>
    </source>
</evidence>
<dbReference type="Proteomes" id="UP001271007">
    <property type="component" value="Unassembled WGS sequence"/>
</dbReference>
<protein>
    <recommendedName>
        <fullName evidence="2">Ubiquitin-like domain-containing protein</fullName>
    </recommendedName>
</protein>
<dbReference type="PROSITE" id="PS50053">
    <property type="entry name" value="UBIQUITIN_2"/>
    <property type="match status" value="1"/>
</dbReference>
<dbReference type="AlphaFoldDB" id="A0AAJ0D676"/>
<dbReference type="SUPFAM" id="SSF54236">
    <property type="entry name" value="Ubiquitin-like"/>
    <property type="match status" value="1"/>
</dbReference>
<sequence>MGIEVKIPYNVDGELTDCTIDIDTDELCTSTNADIAGFTTELFLQVKTAARKAEIENQRKRHLWEVQQAAQQEADEEPRRRPGNIGHERGSDGLPPKKQWLEGLEDNPDGARVNIALCHNNETIFFKMRPTNKLGKMLEHEQFHGRLGIPYDLCMLVCNGRRLHPDSSPEDMGLVDNDIVHVVARD</sequence>
<evidence type="ECO:0000256" key="1">
    <source>
        <dbReference type="SAM" id="MobiDB-lite"/>
    </source>
</evidence>
<gene>
    <name evidence="3" type="ORF">LTR09_011351</name>
</gene>
<feature type="region of interest" description="Disordered" evidence="1">
    <location>
        <begin position="67"/>
        <end position="97"/>
    </location>
</feature>
<dbReference type="CDD" id="cd01763">
    <property type="entry name" value="Ubl_SUMO_like"/>
    <property type="match status" value="1"/>
</dbReference>
<organism evidence="3 4">
    <name type="scientific">Extremus antarcticus</name>
    <dbReference type="NCBI Taxonomy" id="702011"/>
    <lineage>
        <taxon>Eukaryota</taxon>
        <taxon>Fungi</taxon>
        <taxon>Dikarya</taxon>
        <taxon>Ascomycota</taxon>
        <taxon>Pezizomycotina</taxon>
        <taxon>Dothideomycetes</taxon>
        <taxon>Dothideomycetidae</taxon>
        <taxon>Mycosphaerellales</taxon>
        <taxon>Extremaceae</taxon>
        <taxon>Extremus</taxon>
    </lineage>
</organism>
<evidence type="ECO:0000313" key="4">
    <source>
        <dbReference type="Proteomes" id="UP001271007"/>
    </source>
</evidence>
<dbReference type="InterPro" id="IPR029071">
    <property type="entry name" value="Ubiquitin-like_domsf"/>
</dbReference>
<dbReference type="Pfam" id="PF11976">
    <property type="entry name" value="Rad60-SLD"/>
    <property type="match status" value="1"/>
</dbReference>
<evidence type="ECO:0000313" key="3">
    <source>
        <dbReference type="EMBL" id="KAK3047251.1"/>
    </source>
</evidence>
<name>A0AAJ0D676_9PEZI</name>
<proteinExistence type="predicted"/>
<dbReference type="EMBL" id="JAWDJX010000065">
    <property type="protein sequence ID" value="KAK3047251.1"/>
    <property type="molecule type" value="Genomic_DNA"/>
</dbReference>
<dbReference type="InterPro" id="IPR022617">
    <property type="entry name" value="Rad60/SUMO-like_dom"/>
</dbReference>
<dbReference type="Gene3D" id="3.10.20.90">
    <property type="entry name" value="Phosphatidylinositol 3-kinase Catalytic Subunit, Chain A, domain 1"/>
    <property type="match status" value="1"/>
</dbReference>
<reference evidence="3" key="1">
    <citation type="submission" date="2023-04" db="EMBL/GenBank/DDBJ databases">
        <title>Black Yeasts Isolated from many extreme environments.</title>
        <authorList>
            <person name="Coleine C."/>
            <person name="Stajich J.E."/>
            <person name="Selbmann L."/>
        </authorList>
    </citation>
    <scope>NUCLEOTIDE SEQUENCE</scope>
    <source>
        <strain evidence="3">CCFEE 5312</strain>
    </source>
</reference>
<dbReference type="InterPro" id="IPR000626">
    <property type="entry name" value="Ubiquitin-like_dom"/>
</dbReference>
<keyword evidence="4" id="KW-1185">Reference proteome</keyword>
<comment type="caution">
    <text evidence="3">The sequence shown here is derived from an EMBL/GenBank/DDBJ whole genome shotgun (WGS) entry which is preliminary data.</text>
</comment>
<accession>A0AAJ0D676</accession>
<feature type="domain" description="Ubiquitin-like" evidence="2">
    <location>
        <begin position="111"/>
        <end position="186"/>
    </location>
</feature>